<evidence type="ECO:0000313" key="2">
    <source>
        <dbReference type="Proteomes" id="UP000824782"/>
    </source>
</evidence>
<comment type="caution">
    <text evidence="1">The sequence shown here is derived from an EMBL/GenBank/DDBJ whole genome shotgun (WGS) entry which is preliminary data.</text>
</comment>
<sequence length="91" mass="10523">MMNILFSTVFPYLKRIYIPDLCALLLSEEENYVEIIVMDLLQIRSIFRGGRGSADCALFFPQSLDSDCYIPKRGNDIKLPGRYKLMKYSCT</sequence>
<proteinExistence type="predicted"/>
<reference evidence="1" key="1">
    <citation type="thesis" date="2020" institute="ProQuest LLC" country="789 East Eisenhower Parkway, Ann Arbor, MI, USA">
        <title>Comparative Genomics and Chromosome Evolution.</title>
        <authorList>
            <person name="Mudd A.B."/>
        </authorList>
    </citation>
    <scope>NUCLEOTIDE SEQUENCE</scope>
    <source>
        <strain evidence="1">237g6f4</strain>
        <tissue evidence="1">Blood</tissue>
    </source>
</reference>
<accession>A0AAV7A8S3</accession>
<dbReference type="EMBL" id="WNYA01000008">
    <property type="protein sequence ID" value="KAG8557884.1"/>
    <property type="molecule type" value="Genomic_DNA"/>
</dbReference>
<keyword evidence="2" id="KW-1185">Reference proteome</keyword>
<dbReference type="Proteomes" id="UP000824782">
    <property type="component" value="Unassembled WGS sequence"/>
</dbReference>
<dbReference type="AlphaFoldDB" id="A0AAV7A8S3"/>
<evidence type="ECO:0000313" key="1">
    <source>
        <dbReference type="EMBL" id="KAG8557884.1"/>
    </source>
</evidence>
<protein>
    <submittedName>
        <fullName evidence="1">Uncharacterized protein</fullName>
    </submittedName>
</protein>
<name>A0AAV7A8S3_ENGPU</name>
<gene>
    <name evidence="1" type="ORF">GDO81_016763</name>
</gene>
<organism evidence="1 2">
    <name type="scientific">Engystomops pustulosus</name>
    <name type="common">Tungara frog</name>
    <name type="synonym">Physalaemus pustulosus</name>
    <dbReference type="NCBI Taxonomy" id="76066"/>
    <lineage>
        <taxon>Eukaryota</taxon>
        <taxon>Metazoa</taxon>
        <taxon>Chordata</taxon>
        <taxon>Craniata</taxon>
        <taxon>Vertebrata</taxon>
        <taxon>Euteleostomi</taxon>
        <taxon>Amphibia</taxon>
        <taxon>Batrachia</taxon>
        <taxon>Anura</taxon>
        <taxon>Neobatrachia</taxon>
        <taxon>Hyloidea</taxon>
        <taxon>Leptodactylidae</taxon>
        <taxon>Leiuperinae</taxon>
        <taxon>Engystomops</taxon>
    </lineage>
</organism>